<dbReference type="EMBL" id="JRNN01000078">
    <property type="protein sequence ID" value="KGF33800.1"/>
    <property type="molecule type" value="Genomic_DNA"/>
</dbReference>
<protein>
    <recommendedName>
        <fullName evidence="1">Putative auto-transporter adhesin head GIN domain-containing protein</fullName>
    </recommendedName>
</protein>
<evidence type="ECO:0000313" key="2">
    <source>
        <dbReference type="EMBL" id="KGF33800.1"/>
    </source>
</evidence>
<dbReference type="OrthoDB" id="5585143at2"/>
<organism evidence="2 3">
    <name type="scientific">Hoylesella buccalis DNF00853</name>
    <dbReference type="NCBI Taxonomy" id="1401074"/>
    <lineage>
        <taxon>Bacteria</taxon>
        <taxon>Pseudomonadati</taxon>
        <taxon>Bacteroidota</taxon>
        <taxon>Bacteroidia</taxon>
        <taxon>Bacteroidales</taxon>
        <taxon>Prevotellaceae</taxon>
        <taxon>Hoylesella</taxon>
    </lineage>
</organism>
<name>A0A095ZGH4_9BACT</name>
<proteinExistence type="predicted"/>
<dbReference type="PANTHER" id="PTHR39200:SF1">
    <property type="entry name" value="AUTO-TRANSPORTER ADHESIN HEAD GIN DOMAIN-CONTAINING PROTEIN-RELATED"/>
    <property type="match status" value="1"/>
</dbReference>
<sequence length="235" mass="25071">MTAVLFLLSSCIVVQANSYEVGNDESRAYPLRDFSAIEVSGAIHVEFVQSNNQSYRVKAVGSPSMLSKLQMEVRNQVLTIKQKSDPGFHSGNNHLTVYVQAPNLQSVTASGACDVLIRSLNASAVRLEARGSSDVKVNQLAANSLEVRLQGSSDAHLAGKVSKAVYTCSGSSDVRAYNLKAEEVSATCSGSSDVYCFVTRSVSAKASGSSDIRIKGNPVQRQLDKSGSSDIHILH</sequence>
<dbReference type="Gene3D" id="2.160.20.120">
    <property type="match status" value="1"/>
</dbReference>
<feature type="domain" description="Putative auto-transporter adhesin head GIN" evidence="1">
    <location>
        <begin position="33"/>
        <end position="218"/>
    </location>
</feature>
<evidence type="ECO:0000259" key="1">
    <source>
        <dbReference type="Pfam" id="PF10988"/>
    </source>
</evidence>
<reference evidence="2 3" key="1">
    <citation type="submission" date="2014-07" db="EMBL/GenBank/DDBJ databases">
        <authorList>
            <person name="McCorrison J."/>
            <person name="Sanka R."/>
            <person name="Torralba M."/>
            <person name="Gillis M."/>
            <person name="Haft D.H."/>
            <person name="Methe B."/>
            <person name="Sutton G."/>
            <person name="Nelson K.E."/>
        </authorList>
    </citation>
    <scope>NUCLEOTIDE SEQUENCE [LARGE SCALE GENOMIC DNA]</scope>
    <source>
        <strain evidence="2 3">DNF00853</strain>
    </source>
</reference>
<dbReference type="InterPro" id="IPR021255">
    <property type="entry name" value="DUF2807"/>
</dbReference>
<dbReference type="Proteomes" id="UP000029556">
    <property type="component" value="Unassembled WGS sequence"/>
</dbReference>
<comment type="caution">
    <text evidence="2">The sequence shown here is derived from an EMBL/GenBank/DDBJ whole genome shotgun (WGS) entry which is preliminary data.</text>
</comment>
<evidence type="ECO:0000313" key="3">
    <source>
        <dbReference type="Proteomes" id="UP000029556"/>
    </source>
</evidence>
<dbReference type="Pfam" id="PF10988">
    <property type="entry name" value="DUF2807"/>
    <property type="match status" value="1"/>
</dbReference>
<accession>A0A095ZGH4</accession>
<dbReference type="AlphaFoldDB" id="A0A095ZGH4"/>
<dbReference type="PANTHER" id="PTHR39200">
    <property type="entry name" value="HYPOTHETICAL EXPORTED PROTEIN"/>
    <property type="match status" value="1"/>
</dbReference>
<gene>
    <name evidence="2" type="ORF">HMPREF2137_10280</name>
</gene>